<accession>A0A0N0GDE6</accession>
<gene>
    <name evidence="1" type="ORF">ABJ99_5100</name>
</gene>
<evidence type="ECO:0000313" key="1">
    <source>
        <dbReference type="EMBL" id="KPC25978.1"/>
    </source>
</evidence>
<organism evidence="1 2">
    <name type="scientific">Pseudomonas syringae pv. cilantro</name>
    <dbReference type="NCBI Taxonomy" id="81035"/>
    <lineage>
        <taxon>Bacteria</taxon>
        <taxon>Pseudomonadati</taxon>
        <taxon>Pseudomonadota</taxon>
        <taxon>Gammaproteobacteria</taxon>
        <taxon>Pseudomonadales</taxon>
        <taxon>Pseudomonadaceae</taxon>
        <taxon>Pseudomonas</taxon>
        <taxon>Pseudomonas syringae</taxon>
    </lineage>
</organism>
<comment type="caution">
    <text evidence="1">The sequence shown here is derived from an EMBL/GenBank/DDBJ whole genome shotgun (WGS) entry which is preliminary data.</text>
</comment>
<dbReference type="PATRIC" id="fig|81035.3.peg.5492"/>
<reference evidence="1 2" key="2">
    <citation type="submission" date="2015-10" db="EMBL/GenBank/DDBJ databases">
        <title>Comparative genomics and high-throughput reverse genetic screens identify a new phytobacterial MAMP and an Arabidopsis receptor required for immune elicitation.</title>
        <authorList>
            <person name="Mott G.A."/>
            <person name="Thakur S."/>
            <person name="Wang P.W."/>
            <person name="Desveaux D."/>
            <person name="Guttman D.S."/>
        </authorList>
    </citation>
    <scope>NUCLEOTIDE SEQUENCE [LARGE SCALE GENOMIC DNA]</scope>
    <source>
        <strain evidence="1 2">0788_9</strain>
    </source>
</reference>
<protein>
    <submittedName>
        <fullName evidence="1">Uncharacterized protein</fullName>
    </submittedName>
</protein>
<evidence type="ECO:0000313" key="2">
    <source>
        <dbReference type="Proteomes" id="UP000037891"/>
    </source>
</evidence>
<name>A0A0N0GDE6_PSESX</name>
<dbReference type="Proteomes" id="UP000037891">
    <property type="component" value="Unassembled WGS sequence"/>
</dbReference>
<sequence>MGNLLAVEGLGFLINWQTDPIDPNLSREASDLALRFRAVIMPISFATFQNRFATVAIAHEKQAKTGKNSCIKDQ</sequence>
<dbReference type="EMBL" id="LGLN01000076">
    <property type="protein sequence ID" value="KPC25978.1"/>
    <property type="molecule type" value="Genomic_DNA"/>
</dbReference>
<dbReference type="AlphaFoldDB" id="A0A0N0GDE6"/>
<proteinExistence type="predicted"/>
<reference evidence="1 2" key="1">
    <citation type="submission" date="2015-07" db="EMBL/GenBank/DDBJ databases">
        <authorList>
            <person name="Noorani M."/>
        </authorList>
    </citation>
    <scope>NUCLEOTIDE SEQUENCE [LARGE SCALE GENOMIC DNA]</scope>
    <source>
        <strain evidence="1 2">0788_9</strain>
    </source>
</reference>